<accession>S9TJ24</accession>
<evidence type="ECO:0000313" key="1">
    <source>
        <dbReference type="EMBL" id="EPY16383.1"/>
    </source>
</evidence>
<keyword evidence="2" id="KW-1185">Reference proteome</keyword>
<proteinExistence type="predicted"/>
<organism evidence="1 2">
    <name type="scientific">Strigomonas culicis</name>
    <dbReference type="NCBI Taxonomy" id="28005"/>
    <lineage>
        <taxon>Eukaryota</taxon>
        <taxon>Discoba</taxon>
        <taxon>Euglenozoa</taxon>
        <taxon>Kinetoplastea</taxon>
        <taxon>Metakinetoplastina</taxon>
        <taxon>Trypanosomatida</taxon>
        <taxon>Trypanosomatidae</taxon>
        <taxon>Strigomonadinae</taxon>
        <taxon>Strigomonas</taxon>
    </lineage>
</organism>
<dbReference type="Proteomes" id="UP000015354">
    <property type="component" value="Unassembled WGS sequence"/>
</dbReference>
<sequence length="160" mass="17139">MTVEKGGSKYNGMTYDFTGMAQATSVAVVNIADGEVSGNSLRFLGFSSAPSSSVYALNLTVGNAAVTDSTITLENYLPRYSNFYFSNTKANMSGSTPLFLLTDVAPQYYVIINIVDTTVTWPAADVGGDVLQIGKTLPLYPVFHSAFYITCINAYNAAHI</sequence>
<protein>
    <submittedName>
        <fullName evidence="1">Uncharacterized protein</fullName>
    </submittedName>
</protein>
<dbReference type="AlphaFoldDB" id="S9TJ24"/>
<name>S9TJ24_9TRYP</name>
<comment type="caution">
    <text evidence="1">The sequence shown here is derived from an EMBL/GenBank/DDBJ whole genome shotgun (WGS) entry which is preliminary data.</text>
</comment>
<gene>
    <name evidence="1" type="ORF">STCU_11330</name>
</gene>
<dbReference type="EMBL" id="ATMH01011273">
    <property type="protein sequence ID" value="EPY16383.1"/>
    <property type="molecule type" value="Genomic_DNA"/>
</dbReference>
<evidence type="ECO:0000313" key="2">
    <source>
        <dbReference type="Proteomes" id="UP000015354"/>
    </source>
</evidence>
<reference evidence="1 2" key="1">
    <citation type="journal article" date="2013" name="PLoS ONE">
        <title>Predicting the Proteins of Angomonas deanei, Strigomonas culicis and Their Respective Endosymbionts Reveals New Aspects of the Trypanosomatidae Family.</title>
        <authorList>
            <person name="Motta M.C."/>
            <person name="Martins A.C."/>
            <person name="de Souza S.S."/>
            <person name="Catta-Preta C.M."/>
            <person name="Silva R."/>
            <person name="Klein C.C."/>
            <person name="de Almeida L.G."/>
            <person name="de Lima Cunha O."/>
            <person name="Ciapina L.P."/>
            <person name="Brocchi M."/>
            <person name="Colabardini A.C."/>
            <person name="de Araujo Lima B."/>
            <person name="Machado C.R."/>
            <person name="de Almeida Soares C.M."/>
            <person name="Probst C.M."/>
            <person name="de Menezes C.B."/>
            <person name="Thompson C.E."/>
            <person name="Bartholomeu D.C."/>
            <person name="Gradia D.F."/>
            <person name="Pavoni D.P."/>
            <person name="Grisard E.C."/>
            <person name="Fantinatti-Garboggini F."/>
            <person name="Marchini F.K."/>
            <person name="Rodrigues-Luiz G.F."/>
            <person name="Wagner G."/>
            <person name="Goldman G.H."/>
            <person name="Fietto J.L."/>
            <person name="Elias M.C."/>
            <person name="Goldman M.H."/>
            <person name="Sagot M.F."/>
            <person name="Pereira M."/>
            <person name="Stoco P.H."/>
            <person name="de Mendonca-Neto R.P."/>
            <person name="Teixeira S.M."/>
            <person name="Maciel T.E."/>
            <person name="de Oliveira Mendes T.A."/>
            <person name="Urmenyi T.P."/>
            <person name="de Souza W."/>
            <person name="Schenkman S."/>
            <person name="de Vasconcelos A.T."/>
        </authorList>
    </citation>
    <scope>NUCLEOTIDE SEQUENCE [LARGE SCALE GENOMIC DNA]</scope>
</reference>